<dbReference type="AlphaFoldDB" id="A0A3M2RLM5"/>
<reference evidence="2 3" key="1">
    <citation type="submission" date="2018-08" db="EMBL/GenBank/DDBJ databases">
        <title>Whole Genome Sequence of the Moderate Halophilic Marine Bacterium Marinobacter litoralis Sw-45.</title>
        <authorList>
            <person name="Musa H."/>
        </authorList>
    </citation>
    <scope>NUCLEOTIDE SEQUENCE [LARGE SCALE GENOMIC DNA]</scope>
    <source>
        <strain evidence="2 3">Sw-45</strain>
    </source>
</reference>
<feature type="transmembrane region" description="Helical" evidence="1">
    <location>
        <begin position="12"/>
        <end position="31"/>
    </location>
</feature>
<proteinExistence type="predicted"/>
<keyword evidence="1" id="KW-1133">Transmembrane helix</keyword>
<gene>
    <name evidence="2" type="ORF">DOQ08_00928</name>
</gene>
<evidence type="ECO:0000313" key="2">
    <source>
        <dbReference type="EMBL" id="RMJ06243.1"/>
    </source>
</evidence>
<dbReference type="Proteomes" id="UP000265903">
    <property type="component" value="Unassembled WGS sequence"/>
</dbReference>
<dbReference type="EMBL" id="QMDL01000001">
    <property type="protein sequence ID" value="RMJ06243.1"/>
    <property type="molecule type" value="Genomic_DNA"/>
</dbReference>
<keyword evidence="1" id="KW-0472">Membrane</keyword>
<comment type="caution">
    <text evidence="2">The sequence shown here is derived from an EMBL/GenBank/DDBJ whole genome shotgun (WGS) entry which is preliminary data.</text>
</comment>
<keyword evidence="1" id="KW-0812">Transmembrane</keyword>
<protein>
    <submittedName>
        <fullName evidence="2">Uncharacterized protein</fullName>
    </submittedName>
</protein>
<name>A0A3M2RLM5_9GAMM</name>
<organism evidence="2 3">
    <name type="scientific">Marinobacter litoralis</name>
    <dbReference type="NCBI Taxonomy" id="187981"/>
    <lineage>
        <taxon>Bacteria</taxon>
        <taxon>Pseudomonadati</taxon>
        <taxon>Pseudomonadota</taxon>
        <taxon>Gammaproteobacteria</taxon>
        <taxon>Pseudomonadales</taxon>
        <taxon>Marinobacteraceae</taxon>
        <taxon>Marinobacter</taxon>
    </lineage>
</organism>
<keyword evidence="3" id="KW-1185">Reference proteome</keyword>
<evidence type="ECO:0000313" key="3">
    <source>
        <dbReference type="Proteomes" id="UP000265903"/>
    </source>
</evidence>
<sequence>MKQSDRSDSVVDSMAAVVLVVLVVGFAVLWVSGQ</sequence>
<accession>A0A3M2RLM5</accession>
<evidence type="ECO:0000256" key="1">
    <source>
        <dbReference type="SAM" id="Phobius"/>
    </source>
</evidence>